<dbReference type="RefSeq" id="WP_073324410.1">
    <property type="nucleotide sequence ID" value="NZ_FQWD01000005.1"/>
</dbReference>
<dbReference type="EMBL" id="FQWD01000005">
    <property type="protein sequence ID" value="SHG97115.1"/>
    <property type="molecule type" value="Genomic_DNA"/>
</dbReference>
<dbReference type="OrthoDB" id="6384998at2"/>
<evidence type="ECO:0000313" key="3">
    <source>
        <dbReference type="Proteomes" id="UP000184520"/>
    </source>
</evidence>
<dbReference type="PANTHER" id="PTHR24220">
    <property type="entry name" value="IMPORT ATP-BINDING PROTEIN"/>
    <property type="match status" value="1"/>
</dbReference>
<keyword evidence="2" id="KW-0762">Sugar transport</keyword>
<dbReference type="GO" id="GO:0005886">
    <property type="term" value="C:plasma membrane"/>
    <property type="evidence" value="ECO:0007669"/>
    <property type="project" value="TreeGrafter"/>
</dbReference>
<sequence length="218" mass="24156">MMRLKLDDITLQFADKAIFQGLNLHLKPAEIVCVQTGVLDGGSSLLKLAAGLLTPDRGHVVVDGLAMKDMTEQARFGATCMAFEAGGLLSIFTNYNNIAFPLLYHTDMSKKAIAQRIEPLAEALQIQSLLQLEPHQLNDVQTRMMNLLRAMVFRPKLLLLDEVQSGMSFEMRENMLNVLLTEQQSQGYSVLMTTTVGDRTDFADRTLAITGGKLEPIQ</sequence>
<dbReference type="Proteomes" id="UP000184520">
    <property type="component" value="Unassembled WGS sequence"/>
</dbReference>
<dbReference type="Pfam" id="PF00005">
    <property type="entry name" value="ABC_tran"/>
    <property type="match status" value="1"/>
</dbReference>
<dbReference type="GO" id="GO:0016887">
    <property type="term" value="F:ATP hydrolysis activity"/>
    <property type="evidence" value="ECO:0007669"/>
    <property type="project" value="InterPro"/>
</dbReference>
<feature type="domain" description="ABC transporter" evidence="1">
    <location>
        <begin position="4"/>
        <end position="217"/>
    </location>
</feature>
<gene>
    <name evidence="2" type="ORF">SAMN05216361_3476</name>
</gene>
<proteinExistence type="predicted"/>
<keyword evidence="2" id="KW-0813">Transport</keyword>
<evidence type="ECO:0000259" key="1">
    <source>
        <dbReference type="PROSITE" id="PS50893"/>
    </source>
</evidence>
<protein>
    <submittedName>
        <fullName evidence="2">Putative spermidine/putrescine transport system ATP-binding protein/thiamine transport system ATP-binding protein/multiple sugar transport system ATP-binding protein</fullName>
    </submittedName>
</protein>
<dbReference type="InterPro" id="IPR027417">
    <property type="entry name" value="P-loop_NTPase"/>
</dbReference>
<keyword evidence="2" id="KW-0547">Nucleotide-binding</keyword>
<accession>A0A1M5P5X1</accession>
<reference evidence="3" key="1">
    <citation type="submission" date="2016-11" db="EMBL/GenBank/DDBJ databases">
        <authorList>
            <person name="Varghese N."/>
            <person name="Submissions S."/>
        </authorList>
    </citation>
    <scope>NUCLEOTIDE SEQUENCE [LARGE SCALE GENOMIC DNA]</scope>
    <source>
        <strain evidence="3">CGMCC 1.8995</strain>
    </source>
</reference>
<evidence type="ECO:0000313" key="2">
    <source>
        <dbReference type="EMBL" id="SHG97115.1"/>
    </source>
</evidence>
<dbReference type="GO" id="GO:0005524">
    <property type="term" value="F:ATP binding"/>
    <property type="evidence" value="ECO:0007669"/>
    <property type="project" value="UniProtKB-KW"/>
</dbReference>
<dbReference type="InterPro" id="IPR003439">
    <property type="entry name" value="ABC_transporter-like_ATP-bd"/>
</dbReference>
<dbReference type="AlphaFoldDB" id="A0A1M5P5X1"/>
<keyword evidence="2" id="KW-0067">ATP-binding</keyword>
<name>A0A1M5P5X1_9ALTE</name>
<dbReference type="GO" id="GO:0022857">
    <property type="term" value="F:transmembrane transporter activity"/>
    <property type="evidence" value="ECO:0007669"/>
    <property type="project" value="TreeGrafter"/>
</dbReference>
<keyword evidence="3" id="KW-1185">Reference proteome</keyword>
<organism evidence="2 3">
    <name type="scientific">Marisediminitalea aggregata</name>
    <dbReference type="NCBI Taxonomy" id="634436"/>
    <lineage>
        <taxon>Bacteria</taxon>
        <taxon>Pseudomonadati</taxon>
        <taxon>Pseudomonadota</taxon>
        <taxon>Gammaproteobacteria</taxon>
        <taxon>Alteromonadales</taxon>
        <taxon>Alteromonadaceae</taxon>
        <taxon>Marisediminitalea</taxon>
    </lineage>
</organism>
<dbReference type="PROSITE" id="PS50893">
    <property type="entry name" value="ABC_TRANSPORTER_2"/>
    <property type="match status" value="1"/>
</dbReference>
<dbReference type="SUPFAM" id="SSF52540">
    <property type="entry name" value="P-loop containing nucleoside triphosphate hydrolases"/>
    <property type="match status" value="1"/>
</dbReference>
<dbReference type="InterPro" id="IPR015854">
    <property type="entry name" value="ABC_transpr_LolD-like"/>
</dbReference>
<dbReference type="Gene3D" id="3.40.50.300">
    <property type="entry name" value="P-loop containing nucleotide triphosphate hydrolases"/>
    <property type="match status" value="1"/>
</dbReference>
<dbReference type="STRING" id="634436.SAMN05216361_3476"/>